<dbReference type="EMBL" id="MU806870">
    <property type="protein sequence ID" value="KAJ3832723.1"/>
    <property type="molecule type" value="Genomic_DNA"/>
</dbReference>
<dbReference type="Proteomes" id="UP001163846">
    <property type="component" value="Unassembled WGS sequence"/>
</dbReference>
<evidence type="ECO:0000313" key="2">
    <source>
        <dbReference type="EMBL" id="KAJ3832723.1"/>
    </source>
</evidence>
<feature type="signal peptide" evidence="1">
    <location>
        <begin position="1"/>
        <end position="25"/>
    </location>
</feature>
<reference evidence="2" key="1">
    <citation type="submission" date="2022-08" db="EMBL/GenBank/DDBJ databases">
        <authorList>
            <consortium name="DOE Joint Genome Institute"/>
            <person name="Min B."/>
            <person name="Riley R."/>
            <person name="Sierra-Patev S."/>
            <person name="Naranjo-Ortiz M."/>
            <person name="Looney B."/>
            <person name="Konkel Z."/>
            <person name="Slot J.C."/>
            <person name="Sakamoto Y."/>
            <person name="Steenwyk J.L."/>
            <person name="Rokas A."/>
            <person name="Carro J."/>
            <person name="Camarero S."/>
            <person name="Ferreira P."/>
            <person name="Molpeceres G."/>
            <person name="Ruiz-Duenas F.J."/>
            <person name="Serrano A."/>
            <person name="Henrissat B."/>
            <person name="Drula E."/>
            <person name="Hughes K.W."/>
            <person name="Mata J.L."/>
            <person name="Ishikawa N.K."/>
            <person name="Vargas-Isla R."/>
            <person name="Ushijima S."/>
            <person name="Smith C.A."/>
            <person name="Ahrendt S."/>
            <person name="Andreopoulos W."/>
            <person name="He G."/>
            <person name="Labutti K."/>
            <person name="Lipzen A."/>
            <person name="Ng V."/>
            <person name="Sandor L."/>
            <person name="Barry K."/>
            <person name="Martinez A.T."/>
            <person name="Xiao Y."/>
            <person name="Gibbons J.G."/>
            <person name="Terashima K."/>
            <person name="Hibbett D.S."/>
            <person name="Grigoriev I.V."/>
        </authorList>
    </citation>
    <scope>NUCLEOTIDE SEQUENCE</scope>
    <source>
        <strain evidence="2">TFB9207</strain>
    </source>
</reference>
<organism evidence="2 3">
    <name type="scientific">Lentinula raphanica</name>
    <dbReference type="NCBI Taxonomy" id="153919"/>
    <lineage>
        <taxon>Eukaryota</taxon>
        <taxon>Fungi</taxon>
        <taxon>Dikarya</taxon>
        <taxon>Basidiomycota</taxon>
        <taxon>Agaricomycotina</taxon>
        <taxon>Agaricomycetes</taxon>
        <taxon>Agaricomycetidae</taxon>
        <taxon>Agaricales</taxon>
        <taxon>Marasmiineae</taxon>
        <taxon>Omphalotaceae</taxon>
        <taxon>Lentinula</taxon>
    </lineage>
</organism>
<dbReference type="AlphaFoldDB" id="A0AA38NYC5"/>
<comment type="caution">
    <text evidence="2">The sequence shown here is derived from an EMBL/GenBank/DDBJ whole genome shotgun (WGS) entry which is preliminary data.</text>
</comment>
<keyword evidence="3" id="KW-1185">Reference proteome</keyword>
<gene>
    <name evidence="2" type="ORF">F5878DRAFT_634488</name>
</gene>
<feature type="chain" id="PRO_5041213208" evidence="1">
    <location>
        <begin position="26"/>
        <end position="232"/>
    </location>
</feature>
<name>A0AA38NYC5_9AGAR</name>
<proteinExistence type="predicted"/>
<sequence length="232" mass="26061">MLIFPSTRSFSAFLLSATFVAAILASPVKKFQLPTLLPKDHSQDLESRAFQDHINGVEFRLIRLVGSDPSKVEFRGPRDLAVRSGELMIVNIGAMSVGAPSGNGFYYASRYDDATRGYEIRRVKLKAQLKKQVYEVGLFKERLNFGTKKHRDVFLKQFEKAPARRGLFLDMFDEMKIADSEYGPILASGPTNYDNVVQGLEAWGQHGDGLEHTQVGGQTRVVTNPDVYLEWL</sequence>
<evidence type="ECO:0000313" key="3">
    <source>
        <dbReference type="Proteomes" id="UP001163846"/>
    </source>
</evidence>
<protein>
    <submittedName>
        <fullName evidence="2">Uncharacterized protein</fullName>
    </submittedName>
</protein>
<evidence type="ECO:0000256" key="1">
    <source>
        <dbReference type="SAM" id="SignalP"/>
    </source>
</evidence>
<keyword evidence="1" id="KW-0732">Signal</keyword>
<accession>A0AA38NYC5</accession>